<comment type="similarity">
    <text evidence="2">Belongs to the endoribonuclease YbeY family.</text>
</comment>
<dbReference type="Pfam" id="PF02130">
    <property type="entry name" value="YbeY"/>
    <property type="match status" value="1"/>
</dbReference>
<keyword evidence="4" id="KW-0479">Metal-binding</keyword>
<dbReference type="GO" id="GO:0046872">
    <property type="term" value="F:metal ion binding"/>
    <property type="evidence" value="ECO:0007669"/>
    <property type="project" value="UniProtKB-KW"/>
</dbReference>
<evidence type="ECO:0008006" key="10">
    <source>
        <dbReference type="Google" id="ProtNLM"/>
    </source>
</evidence>
<dbReference type="AlphaFoldDB" id="A0A1F7YRX5"/>
<evidence type="ECO:0000256" key="2">
    <source>
        <dbReference type="ARBA" id="ARBA00010875"/>
    </source>
</evidence>
<evidence type="ECO:0000256" key="6">
    <source>
        <dbReference type="ARBA" id="ARBA00022801"/>
    </source>
</evidence>
<protein>
    <recommendedName>
        <fullName evidence="10">rRNA maturation RNase YbeY</fullName>
    </recommendedName>
</protein>
<keyword evidence="5" id="KW-0255">Endonuclease</keyword>
<dbReference type="SUPFAM" id="SSF55486">
    <property type="entry name" value="Metalloproteases ('zincins'), catalytic domain"/>
    <property type="match status" value="1"/>
</dbReference>
<evidence type="ECO:0000313" key="9">
    <source>
        <dbReference type="Proteomes" id="UP000177263"/>
    </source>
</evidence>
<name>A0A1F7YRX5_9BACT</name>
<reference evidence="8 9" key="1">
    <citation type="journal article" date="2016" name="Nat. Commun.">
        <title>Thousands of microbial genomes shed light on interconnected biogeochemical processes in an aquifer system.</title>
        <authorList>
            <person name="Anantharaman K."/>
            <person name="Brown C.T."/>
            <person name="Hug L.A."/>
            <person name="Sharon I."/>
            <person name="Castelle C.J."/>
            <person name="Probst A.J."/>
            <person name="Thomas B.C."/>
            <person name="Singh A."/>
            <person name="Wilkins M.J."/>
            <person name="Karaoz U."/>
            <person name="Brodie E.L."/>
            <person name="Williams K.H."/>
            <person name="Hubbard S.S."/>
            <person name="Banfield J.F."/>
        </authorList>
    </citation>
    <scope>NUCLEOTIDE SEQUENCE [LARGE SCALE GENOMIC DNA]</scope>
</reference>
<organism evidence="8 9">
    <name type="scientific">Candidatus Woesebacteria bacterium RIFCSPHIGHO2_01_FULL_41_10</name>
    <dbReference type="NCBI Taxonomy" id="1802500"/>
    <lineage>
        <taxon>Bacteria</taxon>
        <taxon>Candidatus Woeseibacteriota</taxon>
    </lineage>
</organism>
<keyword evidence="3" id="KW-0540">Nuclease</keyword>
<dbReference type="EMBL" id="MGGM01000006">
    <property type="protein sequence ID" value="OGM29970.1"/>
    <property type="molecule type" value="Genomic_DNA"/>
</dbReference>
<evidence type="ECO:0000313" key="8">
    <source>
        <dbReference type="EMBL" id="OGM29970.1"/>
    </source>
</evidence>
<evidence type="ECO:0000256" key="7">
    <source>
        <dbReference type="ARBA" id="ARBA00022833"/>
    </source>
</evidence>
<dbReference type="Proteomes" id="UP000177263">
    <property type="component" value="Unassembled WGS sequence"/>
</dbReference>
<dbReference type="InterPro" id="IPR002036">
    <property type="entry name" value="YbeY"/>
</dbReference>
<keyword evidence="7" id="KW-0862">Zinc</keyword>
<sequence length="130" mass="14520">MNTVHIEYTAEYQIEEQSLKEAVTKLLESSGKRNANIVVVITNNETLANLAIQYMKETPEEAKNHPVLSFPTGEIEGGFVFPPKIHYLGEVLVSMDWISKEVQNTGKAPQDLVIDMALHGTLHLLGIHHD</sequence>
<dbReference type="STRING" id="1802500.A2801_00425"/>
<gene>
    <name evidence="8" type="ORF">A2801_00425</name>
</gene>
<comment type="cofactor">
    <cofactor evidence="1">
        <name>Zn(2+)</name>
        <dbReference type="ChEBI" id="CHEBI:29105"/>
    </cofactor>
</comment>
<evidence type="ECO:0000256" key="1">
    <source>
        <dbReference type="ARBA" id="ARBA00001947"/>
    </source>
</evidence>
<comment type="caution">
    <text evidence="8">The sequence shown here is derived from an EMBL/GenBank/DDBJ whole genome shotgun (WGS) entry which is preliminary data.</text>
</comment>
<proteinExistence type="inferred from homology"/>
<accession>A0A1F7YRX5</accession>
<evidence type="ECO:0000256" key="4">
    <source>
        <dbReference type="ARBA" id="ARBA00022723"/>
    </source>
</evidence>
<dbReference type="GO" id="GO:0006364">
    <property type="term" value="P:rRNA processing"/>
    <property type="evidence" value="ECO:0007669"/>
    <property type="project" value="InterPro"/>
</dbReference>
<dbReference type="InterPro" id="IPR023091">
    <property type="entry name" value="MetalPrtase_cat_dom_sf_prd"/>
</dbReference>
<dbReference type="GO" id="GO:0004222">
    <property type="term" value="F:metalloendopeptidase activity"/>
    <property type="evidence" value="ECO:0007669"/>
    <property type="project" value="InterPro"/>
</dbReference>
<evidence type="ECO:0000256" key="3">
    <source>
        <dbReference type="ARBA" id="ARBA00022722"/>
    </source>
</evidence>
<evidence type="ECO:0000256" key="5">
    <source>
        <dbReference type="ARBA" id="ARBA00022759"/>
    </source>
</evidence>
<dbReference type="GO" id="GO:0004519">
    <property type="term" value="F:endonuclease activity"/>
    <property type="evidence" value="ECO:0007669"/>
    <property type="project" value="UniProtKB-KW"/>
</dbReference>
<dbReference type="Gene3D" id="3.40.390.30">
    <property type="entry name" value="Metalloproteases ('zincins'), catalytic domain"/>
    <property type="match status" value="1"/>
</dbReference>
<keyword evidence="6" id="KW-0378">Hydrolase</keyword>
<dbReference type="NCBIfam" id="TIGR00043">
    <property type="entry name" value="rRNA maturation RNase YbeY"/>
    <property type="match status" value="1"/>
</dbReference>